<sequence length="209" mass="21882">MRDLAALLEVVGPAVLVGHSWGGLLAELTTLARPDRVVGLVLVDPYHEEMAAAVPRALRAASSAMLAGMVLSKVVGLFPRIAAGMGRSLAERCTPDPGVQTLLVDAYLASYATLAQVAAIGAENRLGDSSVREVRAARVAGTAPDIPMRILTASTGKPPKLQELARELAERSAATFPRGKHVVVSESGHYIHKDQPAAVLAAIEAVIEQ</sequence>
<dbReference type="PANTHER" id="PTHR43798">
    <property type="entry name" value="MONOACYLGLYCEROL LIPASE"/>
    <property type="match status" value="1"/>
</dbReference>
<reference evidence="2 3" key="1">
    <citation type="submission" date="2017-06" db="EMBL/GenBank/DDBJ databases">
        <authorList>
            <person name="Kim H.J."/>
            <person name="Triplett B.A."/>
        </authorList>
    </citation>
    <scope>NUCLEOTIDE SEQUENCE [LARGE SCALE GENOMIC DNA]</scope>
    <source>
        <strain evidence="2 3">CGMCC 4.5593</strain>
    </source>
</reference>
<evidence type="ECO:0000313" key="2">
    <source>
        <dbReference type="EMBL" id="SNT32007.1"/>
    </source>
</evidence>
<dbReference type="GO" id="GO:0003824">
    <property type="term" value="F:catalytic activity"/>
    <property type="evidence" value="ECO:0007669"/>
    <property type="project" value="UniProtKB-ARBA"/>
</dbReference>
<dbReference type="Gene3D" id="3.40.50.1820">
    <property type="entry name" value="alpha/beta hydrolase"/>
    <property type="match status" value="1"/>
</dbReference>
<dbReference type="AlphaFoldDB" id="A0A239LMV0"/>
<dbReference type="EMBL" id="FZPH01000004">
    <property type="protein sequence ID" value="SNT32007.1"/>
    <property type="molecule type" value="Genomic_DNA"/>
</dbReference>
<gene>
    <name evidence="2" type="ORF">SAMN05421812_104467</name>
</gene>
<evidence type="ECO:0000259" key="1">
    <source>
        <dbReference type="Pfam" id="PF12697"/>
    </source>
</evidence>
<dbReference type="Pfam" id="PF12697">
    <property type="entry name" value="Abhydrolase_6"/>
    <property type="match status" value="1"/>
</dbReference>
<dbReference type="InterPro" id="IPR000073">
    <property type="entry name" value="AB_hydrolase_1"/>
</dbReference>
<dbReference type="InterPro" id="IPR029058">
    <property type="entry name" value="AB_hydrolase_fold"/>
</dbReference>
<dbReference type="Proteomes" id="UP000198362">
    <property type="component" value="Unassembled WGS sequence"/>
</dbReference>
<accession>A0A239LMV0</accession>
<feature type="domain" description="AB hydrolase-1" evidence="1">
    <location>
        <begin position="2"/>
        <end position="202"/>
    </location>
</feature>
<name>A0A239LMV0_9ACTN</name>
<protein>
    <submittedName>
        <fullName evidence="2">Pimeloyl-ACP methyl ester carboxylesterase</fullName>
    </submittedName>
</protein>
<organism evidence="2 3">
    <name type="scientific">Asanoa hainanensis</name>
    <dbReference type="NCBI Taxonomy" id="560556"/>
    <lineage>
        <taxon>Bacteria</taxon>
        <taxon>Bacillati</taxon>
        <taxon>Actinomycetota</taxon>
        <taxon>Actinomycetes</taxon>
        <taxon>Micromonosporales</taxon>
        <taxon>Micromonosporaceae</taxon>
        <taxon>Asanoa</taxon>
    </lineage>
</organism>
<dbReference type="InterPro" id="IPR050266">
    <property type="entry name" value="AB_hydrolase_sf"/>
</dbReference>
<proteinExistence type="predicted"/>
<evidence type="ECO:0000313" key="3">
    <source>
        <dbReference type="Proteomes" id="UP000198362"/>
    </source>
</evidence>
<dbReference type="SUPFAM" id="SSF53474">
    <property type="entry name" value="alpha/beta-Hydrolases"/>
    <property type="match status" value="1"/>
</dbReference>
<keyword evidence="3" id="KW-1185">Reference proteome</keyword>